<proteinExistence type="predicted"/>
<dbReference type="Proteomes" id="UP000219514">
    <property type="component" value="Unassembled WGS sequence"/>
</dbReference>
<keyword evidence="7" id="KW-1185">Reference proteome</keyword>
<dbReference type="AlphaFoldDB" id="A0A285E886"/>
<feature type="region of interest" description="Disordered" evidence="5">
    <location>
        <begin position="1"/>
        <end position="20"/>
    </location>
</feature>
<keyword evidence="4" id="KW-0472">Membrane</keyword>
<dbReference type="Pfam" id="PF04228">
    <property type="entry name" value="Zn_peptidase"/>
    <property type="match status" value="1"/>
</dbReference>
<sequence>MRYSEGADLDTSGVQDRRGGGGLGGGRGLAVGGGGLGLVGVVVLVLFQLLGGGGDGGGAALGQLGSLGQGQTADNGQLEQQCRTGADANESVDCAVVADIESIQDYWTGVLGDRYQPTDTVFFNGSVQTSCGGATSGSGPFYCPADQLVYIDLSFFDQLQSQFGAEGGLFVNAYVIAHEYGHHVQNLLGTNQQVTPGETGPASGTVRLELQADCYAGAWANHAETVPDESGRPLIAEITHDDIDAALDAAARIGDDFIQQNLGGGTVDQDAFTHGSSEQRQRWFTTGYETGDPAQCDTFATDDLG</sequence>
<dbReference type="PANTHER" id="PTHR30168">
    <property type="entry name" value="PUTATIVE MEMBRANE PROTEIN YPFJ"/>
    <property type="match status" value="1"/>
</dbReference>
<dbReference type="EMBL" id="OBDO01000001">
    <property type="protein sequence ID" value="SNX94316.1"/>
    <property type="molecule type" value="Genomic_DNA"/>
</dbReference>
<reference evidence="6 7" key="1">
    <citation type="submission" date="2017-09" db="EMBL/GenBank/DDBJ databases">
        <authorList>
            <person name="Ehlers B."/>
            <person name="Leendertz F.H."/>
        </authorList>
    </citation>
    <scope>NUCLEOTIDE SEQUENCE [LARGE SCALE GENOMIC DNA]</scope>
    <source>
        <strain evidence="6 7">DSM 46844</strain>
    </source>
</reference>
<dbReference type="OrthoDB" id="9774900at2"/>
<protein>
    <recommendedName>
        <fullName evidence="8">Neutral zinc metallopeptidase</fullName>
    </recommendedName>
</protein>
<evidence type="ECO:0008006" key="8">
    <source>
        <dbReference type="Google" id="ProtNLM"/>
    </source>
</evidence>
<evidence type="ECO:0000256" key="5">
    <source>
        <dbReference type="SAM" id="MobiDB-lite"/>
    </source>
</evidence>
<evidence type="ECO:0000313" key="7">
    <source>
        <dbReference type="Proteomes" id="UP000219514"/>
    </source>
</evidence>
<dbReference type="SUPFAM" id="SSF55486">
    <property type="entry name" value="Metalloproteases ('zincins'), catalytic domain"/>
    <property type="match status" value="1"/>
</dbReference>
<dbReference type="PANTHER" id="PTHR30168:SF0">
    <property type="entry name" value="INNER MEMBRANE PROTEIN"/>
    <property type="match status" value="1"/>
</dbReference>
<accession>A0A285E886</accession>
<evidence type="ECO:0000256" key="4">
    <source>
        <dbReference type="ARBA" id="ARBA00023136"/>
    </source>
</evidence>
<keyword evidence="2" id="KW-0812">Transmembrane</keyword>
<evidence type="ECO:0000256" key="3">
    <source>
        <dbReference type="ARBA" id="ARBA00022989"/>
    </source>
</evidence>
<dbReference type="GO" id="GO:0016020">
    <property type="term" value="C:membrane"/>
    <property type="evidence" value="ECO:0007669"/>
    <property type="project" value="UniProtKB-SubCell"/>
</dbReference>
<comment type="subcellular location">
    <subcellularLocation>
        <location evidence="1">Membrane</location>
        <topology evidence="1">Single-pass membrane protein</topology>
    </subcellularLocation>
</comment>
<evidence type="ECO:0000256" key="2">
    <source>
        <dbReference type="ARBA" id="ARBA00022692"/>
    </source>
</evidence>
<name>A0A285E886_9ACTN</name>
<evidence type="ECO:0000313" key="6">
    <source>
        <dbReference type="EMBL" id="SNX94316.1"/>
    </source>
</evidence>
<organism evidence="6 7">
    <name type="scientific">Geodermatophilus sabuli</name>
    <dbReference type="NCBI Taxonomy" id="1564158"/>
    <lineage>
        <taxon>Bacteria</taxon>
        <taxon>Bacillati</taxon>
        <taxon>Actinomycetota</taxon>
        <taxon>Actinomycetes</taxon>
        <taxon>Geodermatophilales</taxon>
        <taxon>Geodermatophilaceae</taxon>
        <taxon>Geodermatophilus</taxon>
    </lineage>
</organism>
<evidence type="ECO:0000256" key="1">
    <source>
        <dbReference type="ARBA" id="ARBA00004167"/>
    </source>
</evidence>
<keyword evidence="3" id="KW-1133">Transmembrane helix</keyword>
<gene>
    <name evidence="6" type="ORF">SAMN06893097_101106</name>
</gene>
<dbReference type="RefSeq" id="WP_097203481.1">
    <property type="nucleotide sequence ID" value="NZ_JACHXB010000001.1"/>
</dbReference>
<dbReference type="InterPro" id="IPR007343">
    <property type="entry name" value="Uncharacterised_pept_Zn_put"/>
</dbReference>